<dbReference type="EMBL" id="MW394388">
    <property type="protein sequence ID" value="QQV91606.1"/>
    <property type="molecule type" value="Genomic_DNA"/>
</dbReference>
<organism evidence="1 2">
    <name type="scientific">Klebsiella phage vB_KpP_FBKp27</name>
    <dbReference type="NCBI Taxonomy" id="2801837"/>
    <lineage>
        <taxon>Viruses</taxon>
        <taxon>Duplodnaviria</taxon>
        <taxon>Heunggongvirae</taxon>
        <taxon>Uroviricota</taxon>
        <taxon>Caudoviricetes</taxon>
        <taxon>Schitoviridae</taxon>
        <taxon>Efbeekayvirus</taxon>
        <taxon>Efbeekayvirus Fbkp27</taxon>
    </lineage>
</organism>
<name>A0A7U0GAG2_9CAUD</name>
<reference evidence="1 2" key="1">
    <citation type="submission" date="2020-12" db="EMBL/GenBank/DDBJ databases">
        <title>Genomic characterization of four novel bacteriophages infecting Klebsiella pneumoniae.</title>
        <authorList>
            <person name="Estrada Bonilla B."/>
            <person name="Costa A.R."/>
            <person name="van Rossum T."/>
            <person name="Hagedoorn S."/>
            <person name="Wallinga H."/>
            <person name="Xiao M."/>
            <person name="Song W."/>
            <person name="Haas P.-J."/>
            <person name="Nobrega F.L."/>
            <person name="Brouns S.J.J."/>
        </authorList>
    </citation>
    <scope>NUCLEOTIDE SEQUENCE [LARGE SCALE GENOMIC DNA]</scope>
</reference>
<gene>
    <name evidence="1" type="ORF">vBKpPFBKp27_078</name>
</gene>
<proteinExistence type="predicted"/>
<dbReference type="Proteomes" id="UP000596379">
    <property type="component" value="Segment"/>
</dbReference>
<accession>A0A7U0GAG2</accession>
<evidence type="ECO:0000313" key="1">
    <source>
        <dbReference type="EMBL" id="QQV91606.1"/>
    </source>
</evidence>
<keyword evidence="2" id="KW-1185">Reference proteome</keyword>
<protein>
    <submittedName>
        <fullName evidence="1">RIIB-like protein</fullName>
    </submittedName>
</protein>
<sequence length="616" mass="66960">MKKLVTIVGISVDAQNAVLYLEDGSTVTIVQGDPRLPIIVETAKKQIPVDGSAVVDIAEPVKVRNEFKETEEGTGGLIKFFRVAKSFIKKFIDTESPEKVDESVAHISPLELGIKPGQTILDVEEADDLTYALEAQPAAVEAVVEAPVAEVTKPVELTNDQKIELATARMRELAGKGSTVDDPDFHKPITDEDPDTIVAVNTQTGSVIPHAHKLSSQMKAASKLKDFSGFVNFINRLEPVLKDRGHSAEDLMKFIEYGDLPIADDGCIVIYKRLKQKGNTFVDVHSGNIKQNVGSYVFMRPGLVDPNRRQDCSNGLHVASLGYLSSFSGNVTVMAKVRPEDVFAVPEYSHTKMRVCGYHILAVLPESLRSHVNSGGSISSIPEGKELLNKVLRGAHVGITELVEVGGHNGSNVTYTKVENTEAAKAEEVKVDLVKETLEQSDLSEAAPTEKVAAVLATDLKESTPAVAPEIKKTKIDLLWDQFEAAYLAEDLATAQKFAEELISAKQKAKKGWAKLGISDGDAGLILSIREASDIKVTTPETKAESTAKPEGKAMTVKEQAQELYRVFKETKAKGNRADTKDAAGELQFFMSSRKKGPKAFGLDPKVSDELKTWLK</sequence>
<evidence type="ECO:0000313" key="2">
    <source>
        <dbReference type="Proteomes" id="UP000596379"/>
    </source>
</evidence>